<dbReference type="InterPro" id="IPR013103">
    <property type="entry name" value="RVT_2"/>
</dbReference>
<keyword evidence="4" id="KW-0378">Hydrolase</keyword>
<dbReference type="Pfam" id="PF07727">
    <property type="entry name" value="RVT_2"/>
    <property type="match status" value="1"/>
</dbReference>
<evidence type="ECO:0000256" key="6">
    <source>
        <dbReference type="ARBA" id="ARBA00022908"/>
    </source>
</evidence>
<feature type="non-terminal residue" evidence="13">
    <location>
        <position position="1"/>
    </location>
</feature>
<dbReference type="PANTHER" id="PTHR42648:SF11">
    <property type="entry name" value="TRANSPOSON TY4-P GAG-POL POLYPROTEIN"/>
    <property type="match status" value="1"/>
</dbReference>
<evidence type="ECO:0000256" key="11">
    <source>
        <dbReference type="SAM" id="MobiDB-lite"/>
    </source>
</evidence>
<feature type="compositionally biased region" description="Acidic residues" evidence="11">
    <location>
        <begin position="335"/>
        <end position="347"/>
    </location>
</feature>
<dbReference type="GO" id="GO:0015074">
    <property type="term" value="P:DNA integration"/>
    <property type="evidence" value="ECO:0007669"/>
    <property type="project" value="UniProtKB-KW"/>
</dbReference>
<accession>A0A6A3H9S5</accession>
<reference evidence="13 14" key="1">
    <citation type="submission" date="2018-09" db="EMBL/GenBank/DDBJ databases">
        <title>Genomic investigation of the strawberry pathogen Phytophthora fragariae indicates pathogenicity is determined by transcriptional variation in three key races.</title>
        <authorList>
            <person name="Adams T.M."/>
            <person name="Armitage A.D."/>
            <person name="Sobczyk M.K."/>
            <person name="Bates H.J."/>
            <person name="Dunwell J.M."/>
            <person name="Nellist C.F."/>
            <person name="Harrison R.J."/>
        </authorList>
    </citation>
    <scope>NUCLEOTIDE SEQUENCE [LARGE SCALE GENOMIC DNA]</scope>
    <source>
        <strain evidence="13 14">SCRP249</strain>
    </source>
</reference>
<dbReference type="GO" id="GO:0003676">
    <property type="term" value="F:nucleic acid binding"/>
    <property type="evidence" value="ECO:0007669"/>
    <property type="project" value="InterPro"/>
</dbReference>
<name>A0A6A3H9S5_9STRA</name>
<dbReference type="InterPro" id="IPR012337">
    <property type="entry name" value="RNaseH-like_sf"/>
</dbReference>
<dbReference type="InterPro" id="IPR036397">
    <property type="entry name" value="RNaseH_sf"/>
</dbReference>
<dbReference type="InterPro" id="IPR039537">
    <property type="entry name" value="Retrotran_Ty1/copia-like"/>
</dbReference>
<feature type="region of interest" description="Disordered" evidence="11">
    <location>
        <begin position="310"/>
        <end position="370"/>
    </location>
</feature>
<dbReference type="PANTHER" id="PTHR42648">
    <property type="entry name" value="TRANSPOSASE, PUTATIVE-RELATED"/>
    <property type="match status" value="1"/>
</dbReference>
<keyword evidence="3" id="KW-0255">Endonuclease</keyword>
<dbReference type="SUPFAM" id="SSF53098">
    <property type="entry name" value="Ribonuclease H-like"/>
    <property type="match status" value="1"/>
</dbReference>
<evidence type="ECO:0000256" key="4">
    <source>
        <dbReference type="ARBA" id="ARBA00022801"/>
    </source>
</evidence>
<dbReference type="PROSITE" id="PS50994">
    <property type="entry name" value="INTEGRASE"/>
    <property type="match status" value="1"/>
</dbReference>
<evidence type="ECO:0000256" key="10">
    <source>
        <dbReference type="ARBA" id="ARBA00023268"/>
    </source>
</evidence>
<dbReference type="InterPro" id="IPR001584">
    <property type="entry name" value="Integrase_cat-core"/>
</dbReference>
<dbReference type="Proteomes" id="UP000429607">
    <property type="component" value="Unassembled WGS sequence"/>
</dbReference>
<evidence type="ECO:0000256" key="5">
    <source>
        <dbReference type="ARBA" id="ARBA00022842"/>
    </source>
</evidence>
<keyword evidence="8" id="KW-0548">Nucleotidyltransferase</keyword>
<gene>
    <name evidence="13" type="ORF">PR001_g28580</name>
</gene>
<dbReference type="EMBL" id="QXFV01005200">
    <property type="protein sequence ID" value="KAE8965907.1"/>
    <property type="molecule type" value="Genomic_DNA"/>
</dbReference>
<dbReference type="GO" id="GO:0004519">
    <property type="term" value="F:endonuclease activity"/>
    <property type="evidence" value="ECO:0007669"/>
    <property type="project" value="UniProtKB-KW"/>
</dbReference>
<evidence type="ECO:0000256" key="7">
    <source>
        <dbReference type="ARBA" id="ARBA00022918"/>
    </source>
</evidence>
<comment type="caution">
    <text evidence="13">The sequence shown here is derived from an EMBL/GenBank/DDBJ whole genome shotgun (WGS) entry which is preliminary data.</text>
</comment>
<keyword evidence="6" id="KW-0229">DNA integration</keyword>
<keyword evidence="7" id="KW-0695">RNA-directed DNA polymerase</keyword>
<evidence type="ECO:0000256" key="3">
    <source>
        <dbReference type="ARBA" id="ARBA00022759"/>
    </source>
</evidence>
<dbReference type="GO" id="GO:0003964">
    <property type="term" value="F:RNA-directed DNA polymerase activity"/>
    <property type="evidence" value="ECO:0007669"/>
    <property type="project" value="UniProtKB-KW"/>
</dbReference>
<feature type="domain" description="Integrase catalytic" evidence="12">
    <location>
        <begin position="161"/>
        <end position="259"/>
    </location>
</feature>
<evidence type="ECO:0000256" key="1">
    <source>
        <dbReference type="ARBA" id="ARBA00022722"/>
    </source>
</evidence>
<evidence type="ECO:0000313" key="14">
    <source>
        <dbReference type="Proteomes" id="UP000429607"/>
    </source>
</evidence>
<keyword evidence="8" id="KW-0808">Transferase</keyword>
<proteinExistence type="predicted"/>
<dbReference type="InterPro" id="IPR057670">
    <property type="entry name" value="SH3_retrovirus"/>
</dbReference>
<dbReference type="Pfam" id="PF25597">
    <property type="entry name" value="SH3_retrovirus"/>
    <property type="match status" value="1"/>
</dbReference>
<dbReference type="AlphaFoldDB" id="A0A6A3H9S5"/>
<dbReference type="InterPro" id="IPR025724">
    <property type="entry name" value="GAG-pre-integrase_dom"/>
</dbReference>
<evidence type="ECO:0000256" key="9">
    <source>
        <dbReference type="ARBA" id="ARBA00023172"/>
    </source>
</evidence>
<dbReference type="GO" id="GO:0006310">
    <property type="term" value="P:DNA recombination"/>
    <property type="evidence" value="ECO:0007669"/>
    <property type="project" value="UniProtKB-KW"/>
</dbReference>
<dbReference type="Gene3D" id="3.30.420.10">
    <property type="entry name" value="Ribonuclease H-like superfamily/Ribonuclease H"/>
    <property type="match status" value="1"/>
</dbReference>
<evidence type="ECO:0000256" key="2">
    <source>
        <dbReference type="ARBA" id="ARBA00022723"/>
    </source>
</evidence>
<evidence type="ECO:0000313" key="13">
    <source>
        <dbReference type="EMBL" id="KAE8965907.1"/>
    </source>
</evidence>
<dbReference type="GO" id="GO:0046872">
    <property type="term" value="F:metal ion binding"/>
    <property type="evidence" value="ECO:0007669"/>
    <property type="project" value="UniProtKB-KW"/>
</dbReference>
<evidence type="ECO:0000256" key="8">
    <source>
        <dbReference type="ARBA" id="ARBA00022932"/>
    </source>
</evidence>
<dbReference type="GO" id="GO:0003887">
    <property type="term" value="F:DNA-directed DNA polymerase activity"/>
    <property type="evidence" value="ECO:0007669"/>
    <property type="project" value="UniProtKB-KW"/>
</dbReference>
<keyword evidence="5" id="KW-0460">Magnesium</keyword>
<dbReference type="GO" id="GO:0016787">
    <property type="term" value="F:hydrolase activity"/>
    <property type="evidence" value="ECO:0007669"/>
    <property type="project" value="UniProtKB-KW"/>
</dbReference>
<keyword evidence="9" id="KW-0233">DNA recombination</keyword>
<protein>
    <recommendedName>
        <fullName evidence="12">Integrase catalytic domain-containing protein</fullName>
    </recommendedName>
</protein>
<dbReference type="Pfam" id="PF13976">
    <property type="entry name" value="gag_pre-integrs"/>
    <property type="match status" value="1"/>
</dbReference>
<organism evidence="13 14">
    <name type="scientific">Phytophthora rubi</name>
    <dbReference type="NCBI Taxonomy" id="129364"/>
    <lineage>
        <taxon>Eukaryota</taxon>
        <taxon>Sar</taxon>
        <taxon>Stramenopiles</taxon>
        <taxon>Oomycota</taxon>
        <taxon>Peronosporomycetes</taxon>
        <taxon>Peronosporales</taxon>
        <taxon>Peronosporaceae</taxon>
        <taxon>Phytophthora</taxon>
    </lineage>
</organism>
<evidence type="ECO:0000259" key="12">
    <source>
        <dbReference type="PROSITE" id="PS50994"/>
    </source>
</evidence>
<keyword evidence="2" id="KW-0479">Metal-binding</keyword>
<keyword evidence="8" id="KW-0239">DNA-directed DNA polymerase</keyword>
<keyword evidence="1" id="KW-0540">Nuclease</keyword>
<sequence length="559" mass="63055">SNVTQWRVEKADFNYIDIKAKLCAEFGCKLNQVQLYKRLTSSKRTQDSWTEYLDYLKTRCSSGTRGSLQQWHERLGHVIFQDLLRMVNNNLANGVELANKKITFCMACAEGKQSRNAQPTQDTSDSAPTDELGTVVCMDLKVDLKPDRNGNRYRQYDLKIKALRTDGGGEFLNTPFKEYAARNGIRLQNTHPDTPASNGKAERCHRTLMNSARAMLWASSLPQREHPRVSHILKFGSKCTVFVPRKTGRSLQKRAEKAIMLGISTTQKGYRLLLPRTKRFITSPDVQNIDKLDIQDPLTAEVLLELHDEHSDASATSTDTPVRATEQEGTLECNDQSEEDDEAEVPDDFGRPIPTGVPPRVFGRREHSEPTDFELPQSFIDAFAGPAYAMMTIKAADHEKEPQLVAEAKRSKHWSEWKAAMDKELAELDANGTWELVEAPDGANIVTSKRVYKMKFSSNGELGRFKARLVARGFTQRYGIDVESTYSPVLRISSLRFIVMLAAIWKVKLRQGDVPNAYLKSALDKPIYLRPPTGTTGTNDHRVWLLLKGLYGLKQSGKL</sequence>
<keyword evidence="10" id="KW-0511">Multifunctional enzyme</keyword>